<keyword evidence="2" id="KW-1185">Reference proteome</keyword>
<protein>
    <submittedName>
        <fullName evidence="1">Uncharacterized protein</fullName>
    </submittedName>
</protein>
<proteinExistence type="predicted"/>
<organism evidence="1 2">
    <name type="scientific">Marasmius crinis-equi</name>
    <dbReference type="NCBI Taxonomy" id="585013"/>
    <lineage>
        <taxon>Eukaryota</taxon>
        <taxon>Fungi</taxon>
        <taxon>Dikarya</taxon>
        <taxon>Basidiomycota</taxon>
        <taxon>Agaricomycotina</taxon>
        <taxon>Agaricomycetes</taxon>
        <taxon>Agaricomycetidae</taxon>
        <taxon>Agaricales</taxon>
        <taxon>Marasmiineae</taxon>
        <taxon>Marasmiaceae</taxon>
        <taxon>Marasmius</taxon>
    </lineage>
</organism>
<gene>
    <name evidence="1" type="ORF">V5O48_016906</name>
</gene>
<sequence length="366" mass="41585">MNDIQYQHECEIAKEYFGLLHPVHSKMPGGNAIALALFTRLLLRLSGQLFQILSLGQQERIQRLLDLQQPIRLTLPNNDSEATRERDHRLYALLRVLPERLDHSVAELSEDLCLYYAQKRIDGLSEFKLQIPQGPLSEEQRALLCENPIIADMHCVLVCIGLEEQDEDSEDLPEDADLEYLAQDDNAVPDSNSSFHVWPVFDPSILMENTRPFAKLDMHEELAEVLHWQASEDDDVSDEESQQRRTPSRFFAEYLPAPLLEELKAIASSGKPTGPAEQFLLEKALAALSRRELVRRMNLERSEALMKGSDPDLPASGTWTETVYTRDRLWNGDTAGITNLDVLLTQAKLNKLIDEIKDTFNISHSG</sequence>
<name>A0ABR3EQP2_9AGAR</name>
<accession>A0ABR3EQP2</accession>
<comment type="caution">
    <text evidence="1">The sequence shown here is derived from an EMBL/GenBank/DDBJ whole genome shotgun (WGS) entry which is preliminary data.</text>
</comment>
<dbReference type="EMBL" id="JBAHYK010002410">
    <property type="protein sequence ID" value="KAL0565122.1"/>
    <property type="molecule type" value="Genomic_DNA"/>
</dbReference>
<evidence type="ECO:0000313" key="1">
    <source>
        <dbReference type="EMBL" id="KAL0565122.1"/>
    </source>
</evidence>
<reference evidence="1 2" key="1">
    <citation type="submission" date="2024-02" db="EMBL/GenBank/DDBJ databases">
        <title>A draft genome for the cacao thread blight pathogen Marasmius crinis-equi.</title>
        <authorList>
            <person name="Cohen S.P."/>
            <person name="Baruah I.K."/>
            <person name="Amoako-Attah I."/>
            <person name="Bukari Y."/>
            <person name="Meinhardt L.W."/>
            <person name="Bailey B.A."/>
        </authorList>
    </citation>
    <scope>NUCLEOTIDE SEQUENCE [LARGE SCALE GENOMIC DNA]</scope>
    <source>
        <strain evidence="1 2">GH-76</strain>
    </source>
</reference>
<dbReference type="Proteomes" id="UP001465976">
    <property type="component" value="Unassembled WGS sequence"/>
</dbReference>
<evidence type="ECO:0000313" key="2">
    <source>
        <dbReference type="Proteomes" id="UP001465976"/>
    </source>
</evidence>